<gene>
    <name evidence="1" type="ORF">B0188_10125</name>
</gene>
<accession>A0A1T0AVT1</accession>
<evidence type="ECO:0000313" key="1">
    <source>
        <dbReference type="EMBL" id="OOS01134.1"/>
    </source>
</evidence>
<sequence>MSNVFAIMDYQDLSDAGRLLEGKSLAVIKHLANSKAEAEQFAKEHFHKTGQLFLINEISPYVVVLRFQEGGFTGQMLTGGKIKGLSDKSVIKNFKTLFPFLSEVEIKHVNDFALSAYWLGGKKC</sequence>
<dbReference type="Proteomes" id="UP000190023">
    <property type="component" value="Unassembled WGS sequence"/>
</dbReference>
<dbReference type="EMBL" id="MUYB01000049">
    <property type="protein sequence ID" value="OOS01134.1"/>
    <property type="molecule type" value="Genomic_DNA"/>
</dbReference>
<comment type="caution">
    <text evidence="1">The sequence shown here is derived from an EMBL/GenBank/DDBJ whole genome shotgun (WGS) entry which is preliminary data.</text>
</comment>
<evidence type="ECO:0000313" key="2">
    <source>
        <dbReference type="Proteomes" id="UP000190023"/>
    </source>
</evidence>
<protein>
    <submittedName>
        <fullName evidence="1">Uncharacterized protein</fullName>
    </submittedName>
</protein>
<dbReference type="AlphaFoldDB" id="A0A1T0AVT1"/>
<dbReference type="STRING" id="123822.B0188_10125"/>
<organism evidence="1 2">
    <name type="scientific">[Haemophilus] felis</name>
    <dbReference type="NCBI Taxonomy" id="123822"/>
    <lineage>
        <taxon>Bacteria</taxon>
        <taxon>Pseudomonadati</taxon>
        <taxon>Pseudomonadota</taxon>
        <taxon>Gammaproteobacteria</taxon>
        <taxon>Pasteurellales</taxon>
        <taxon>Pasteurellaceae</taxon>
    </lineage>
</organism>
<name>A0A1T0AVT1_9PAST</name>
<reference evidence="1 2" key="1">
    <citation type="submission" date="2017-02" db="EMBL/GenBank/DDBJ databases">
        <title>Draft genome sequence of Haemophilus felis CCUG 31170 type strain.</title>
        <authorList>
            <person name="Engstrom-Jakobsson H."/>
            <person name="Salva-Serra F."/>
            <person name="Thorell K."/>
            <person name="Gonzales-Siles L."/>
            <person name="Karlsson R."/>
            <person name="Boulund F."/>
            <person name="Engstrand L."/>
            <person name="Kristiansson E."/>
            <person name="Moore E."/>
        </authorList>
    </citation>
    <scope>NUCLEOTIDE SEQUENCE [LARGE SCALE GENOMIC DNA]</scope>
    <source>
        <strain evidence="1 2">CCUG 31170</strain>
    </source>
</reference>
<keyword evidence="2" id="KW-1185">Reference proteome</keyword>
<proteinExistence type="predicted"/>